<keyword evidence="3" id="KW-1185">Reference proteome</keyword>
<evidence type="ECO:0000313" key="2">
    <source>
        <dbReference type="EnsemblPlants" id="TraesCS1A02G129900.1"/>
    </source>
</evidence>
<dbReference type="Gramene" id="TraesJUL1A03G00054170.1">
    <property type="protein sequence ID" value="TraesJUL1A03G00054170.1"/>
    <property type="gene ID" value="TraesJUL1A03G00054170"/>
</dbReference>
<sequence>MVVVASSCAGGRRGQPGGGAGGTRRRLRGAPSGAAGGRRYQRRIQGGGCCTEARRGPDQCSGTGASMGGVLLVVGGAAPWPRPRSGPRESGVALGGAGSIRHGSERLGYRAVFLRVQKCWEDKKSLDKRETNCWQSLEVKLEAEDT</sequence>
<reference evidence="2" key="2">
    <citation type="submission" date="2018-10" db="UniProtKB">
        <authorList>
            <consortium name="EnsemblPlants"/>
        </authorList>
    </citation>
    <scope>IDENTIFICATION</scope>
</reference>
<name>A0A3B5XY82_WHEAT</name>
<dbReference type="Gramene" id="TraesWEE_scaffold_001950_01G000100.1">
    <property type="protein sequence ID" value="TraesWEE_scaffold_001950_01G000100.1"/>
    <property type="gene ID" value="TraesWEE_scaffold_001950_01G000100"/>
</dbReference>
<dbReference type="Gramene" id="TraesNOR1A03G00053100.1">
    <property type="protein sequence ID" value="TraesNOR1A03G00053100.1"/>
    <property type="gene ID" value="TraesNOR1A03G00053100"/>
</dbReference>
<proteinExistence type="predicted"/>
<dbReference type="Proteomes" id="UP000019116">
    <property type="component" value="Chromosome 1A"/>
</dbReference>
<dbReference type="Gramene" id="TraesMAC1A03G00053660.1">
    <property type="protein sequence ID" value="TraesMAC1A03G00053660.1"/>
    <property type="gene ID" value="TraesMAC1A03G00053660"/>
</dbReference>
<dbReference type="Gramene" id="TraesCS1A03G0327000.1">
    <property type="protein sequence ID" value="TraesCS1A03G0327000.1.CDS"/>
    <property type="gene ID" value="TraesCS1A03G0327000"/>
</dbReference>
<dbReference type="AlphaFoldDB" id="A0A3B5XY82"/>
<feature type="region of interest" description="Disordered" evidence="1">
    <location>
        <begin position="1"/>
        <end position="40"/>
    </location>
</feature>
<accession>A0A3B5XY82</accession>
<dbReference type="Gramene" id="TraesCS1A02G129900.1">
    <property type="protein sequence ID" value="TraesCS1A02G129900.1"/>
    <property type="gene ID" value="TraesCS1A02G129900"/>
</dbReference>
<dbReference type="Gramene" id="TraesCLE_scaffold_025239_01G000100.1">
    <property type="protein sequence ID" value="TraesCLE_scaffold_025239_01G000100.1"/>
    <property type="gene ID" value="TraesCLE_scaffold_025239_01G000100"/>
</dbReference>
<reference evidence="2" key="1">
    <citation type="submission" date="2018-08" db="EMBL/GenBank/DDBJ databases">
        <authorList>
            <person name="Rossello M."/>
        </authorList>
    </citation>
    <scope>NUCLEOTIDE SEQUENCE [LARGE SCALE GENOMIC DNA]</scope>
    <source>
        <strain evidence="2">cv. Chinese Spring</strain>
    </source>
</reference>
<protein>
    <submittedName>
        <fullName evidence="2">Uncharacterized protein</fullName>
    </submittedName>
</protein>
<dbReference type="Gramene" id="TraesROB_scaffold_002683_01G000100.1">
    <property type="protein sequence ID" value="TraesROB_scaffold_002683_01G000100.1"/>
    <property type="gene ID" value="TraesROB_scaffold_002683_01G000100"/>
</dbReference>
<dbReference type="Gramene" id="TraesSTA1A03G00052390.1">
    <property type="protein sequence ID" value="TraesSTA1A03G00052390.1"/>
    <property type="gene ID" value="TraesSTA1A03G00052390"/>
</dbReference>
<dbReference type="Gramene" id="TraesARI1A03G00053610.1">
    <property type="protein sequence ID" value="TraesARI1A03G00053610.1"/>
    <property type="gene ID" value="TraesARI1A03G00053610"/>
</dbReference>
<organism evidence="2">
    <name type="scientific">Triticum aestivum</name>
    <name type="common">Wheat</name>
    <dbReference type="NCBI Taxonomy" id="4565"/>
    <lineage>
        <taxon>Eukaryota</taxon>
        <taxon>Viridiplantae</taxon>
        <taxon>Streptophyta</taxon>
        <taxon>Embryophyta</taxon>
        <taxon>Tracheophyta</taxon>
        <taxon>Spermatophyta</taxon>
        <taxon>Magnoliopsida</taxon>
        <taxon>Liliopsida</taxon>
        <taxon>Poales</taxon>
        <taxon>Poaceae</taxon>
        <taxon>BOP clade</taxon>
        <taxon>Pooideae</taxon>
        <taxon>Triticodae</taxon>
        <taxon>Triticeae</taxon>
        <taxon>Triticinae</taxon>
        <taxon>Triticum</taxon>
    </lineage>
</organism>
<feature type="compositionally biased region" description="Gly residues" evidence="1">
    <location>
        <begin position="11"/>
        <end position="22"/>
    </location>
</feature>
<evidence type="ECO:0000313" key="3">
    <source>
        <dbReference type="Proteomes" id="UP000019116"/>
    </source>
</evidence>
<dbReference type="EnsemblPlants" id="TraesCS1A02G129900.1">
    <property type="protein sequence ID" value="TraesCS1A02G129900.1"/>
    <property type="gene ID" value="TraesCS1A02G129900"/>
</dbReference>
<evidence type="ECO:0000256" key="1">
    <source>
        <dbReference type="SAM" id="MobiDB-lite"/>
    </source>
</evidence>